<dbReference type="SUPFAM" id="SSF52980">
    <property type="entry name" value="Restriction endonuclease-like"/>
    <property type="match status" value="1"/>
</dbReference>
<dbReference type="InterPro" id="IPR011335">
    <property type="entry name" value="Restrct_endonuc-II-like"/>
</dbReference>
<comment type="subunit">
    <text evidence="15">Heterotrimer of RecB, RecC and RecD. All subunits contribute to DNA-binding. Interacts with RecA.</text>
</comment>
<dbReference type="CDD" id="cd22352">
    <property type="entry name" value="RecB_C-like"/>
    <property type="match status" value="1"/>
</dbReference>
<feature type="binding site" evidence="15">
    <location>
        <position position="1059"/>
    </location>
    <ligand>
        <name>Mg(2+)</name>
        <dbReference type="ChEBI" id="CHEBI:18420"/>
    </ligand>
</feature>
<comment type="domain">
    <text evidence="15">The N-terminal DNA-binding domain is a ssDNA-dependent ATPase and has ATP-dependent 3'-5' helicase function. This domain interacts with RecC.</text>
</comment>
<comment type="miscellaneous">
    <text evidence="15">In the RecBCD complex, RecB has a slow 3'-5' helicase, an exonuclease activity and loads RecA onto ssDNA, RecD has a fast 5'-3' helicase activity, while RecC stimulates the ATPase and processivity of the RecB helicase and contributes to recognition of the Chi site.</text>
</comment>
<keyword evidence="2 15" id="KW-0479">Metal-binding</keyword>
<dbReference type="Proteomes" id="UP001219862">
    <property type="component" value="Unassembled WGS sequence"/>
</dbReference>
<evidence type="ECO:0000259" key="18">
    <source>
        <dbReference type="PROSITE" id="PS51217"/>
    </source>
</evidence>
<evidence type="ECO:0000313" key="19">
    <source>
        <dbReference type="EMBL" id="MDC8785539.1"/>
    </source>
</evidence>
<dbReference type="InterPro" id="IPR011604">
    <property type="entry name" value="PDDEXK-like_dom_sf"/>
</dbReference>
<dbReference type="InterPro" id="IPR038726">
    <property type="entry name" value="PDDEXK_AddAB-type"/>
</dbReference>
<dbReference type="PANTHER" id="PTHR11070:SF23">
    <property type="entry name" value="RECBCD ENZYME SUBUNIT RECB"/>
    <property type="match status" value="1"/>
</dbReference>
<dbReference type="GO" id="GO:0008854">
    <property type="term" value="F:exodeoxyribonuclease V activity"/>
    <property type="evidence" value="ECO:0007669"/>
    <property type="project" value="UniProtKB-EC"/>
</dbReference>
<dbReference type="PROSITE" id="PS51217">
    <property type="entry name" value="UVRD_HELICASE_CTER"/>
    <property type="match status" value="1"/>
</dbReference>
<feature type="domain" description="UvrD-like helicase C-terminal" evidence="18">
    <location>
        <begin position="513"/>
        <end position="815"/>
    </location>
</feature>
<accession>A0ABT5KRM5</accession>
<comment type="catalytic activity">
    <reaction evidence="13 15">
        <text>Couples ATP hydrolysis with the unwinding of duplex DNA by translocating in the 3'-5' direction.</text>
        <dbReference type="EC" id="5.6.2.4"/>
    </reaction>
</comment>
<evidence type="ECO:0000256" key="14">
    <source>
        <dbReference type="ARBA" id="ARBA00048988"/>
    </source>
</evidence>
<dbReference type="Pfam" id="PF00580">
    <property type="entry name" value="UvrD-helicase"/>
    <property type="match status" value="1"/>
</dbReference>
<dbReference type="Pfam" id="PF12705">
    <property type="entry name" value="PDDEXK_1"/>
    <property type="match status" value="1"/>
</dbReference>
<keyword evidence="3 15" id="KW-0547">Nucleotide-binding</keyword>
<comment type="caution">
    <text evidence="19">The sequence shown here is derived from an EMBL/GenBank/DDBJ whole genome shotgun (WGS) entry which is preliminary data.</text>
</comment>
<evidence type="ECO:0000256" key="10">
    <source>
        <dbReference type="ARBA" id="ARBA00023125"/>
    </source>
</evidence>
<reference evidence="19 20" key="1">
    <citation type="submission" date="2022-10" db="EMBL/GenBank/DDBJ databases">
        <title>paucibacter sp. hw8 Genome sequencing.</title>
        <authorList>
            <person name="Park S."/>
        </authorList>
    </citation>
    <scope>NUCLEOTIDE SEQUENCE [LARGE SCALE GENOMIC DNA]</scope>
    <source>
        <strain evidence="20">hw8</strain>
    </source>
</reference>
<evidence type="ECO:0000256" key="7">
    <source>
        <dbReference type="ARBA" id="ARBA00022839"/>
    </source>
</evidence>
<evidence type="ECO:0000256" key="8">
    <source>
        <dbReference type="ARBA" id="ARBA00022840"/>
    </source>
</evidence>
<dbReference type="PROSITE" id="PS51198">
    <property type="entry name" value="UVRD_HELICASE_ATP_BIND"/>
    <property type="match status" value="1"/>
</dbReference>
<keyword evidence="5 15" id="KW-0378">Hydrolase</keyword>
<keyword evidence="11 15" id="KW-0234">DNA repair</keyword>
<evidence type="ECO:0000256" key="11">
    <source>
        <dbReference type="ARBA" id="ARBA00023204"/>
    </source>
</evidence>
<evidence type="ECO:0000256" key="16">
    <source>
        <dbReference type="PROSITE-ProRule" id="PRU00560"/>
    </source>
</evidence>
<feature type="region of interest" description="DNA-binding and helicase activity, interacts with RecC" evidence="15">
    <location>
        <begin position="1"/>
        <end position="923"/>
    </location>
</feature>
<comment type="cofactor">
    <cofactor evidence="15">
        <name>Mg(2+)</name>
        <dbReference type="ChEBI" id="CHEBI:18420"/>
    </cofactor>
    <text evidence="15">Binds 1 Mg(2+) ion per subunit.</text>
</comment>
<dbReference type="Gene3D" id="1.10.486.10">
    <property type="entry name" value="PCRA, domain 4"/>
    <property type="match status" value="1"/>
</dbReference>
<dbReference type="PANTHER" id="PTHR11070">
    <property type="entry name" value="UVRD / RECB / PCRA DNA HELICASE FAMILY MEMBER"/>
    <property type="match status" value="1"/>
</dbReference>
<dbReference type="EC" id="5.6.2.4" evidence="15"/>
<feature type="active site" description="For nuclease activity" evidence="15">
    <location>
        <position position="1188"/>
    </location>
</feature>
<feature type="binding site" evidence="16">
    <location>
        <begin position="20"/>
        <end position="27"/>
    </location>
    <ligand>
        <name>ATP</name>
        <dbReference type="ChEBI" id="CHEBI:30616"/>
    </ligand>
</feature>
<feature type="binding site" evidence="15">
    <location>
        <position position="1188"/>
    </location>
    <ligand>
        <name>Mg(2+)</name>
        <dbReference type="ChEBI" id="CHEBI:18420"/>
    </ligand>
</feature>
<comment type="catalytic activity">
    <reaction evidence="14 15">
        <text>ATP + H2O = ADP + phosphate + H(+)</text>
        <dbReference type="Rhea" id="RHEA:13065"/>
        <dbReference type="ChEBI" id="CHEBI:15377"/>
        <dbReference type="ChEBI" id="CHEBI:15378"/>
        <dbReference type="ChEBI" id="CHEBI:30616"/>
        <dbReference type="ChEBI" id="CHEBI:43474"/>
        <dbReference type="ChEBI" id="CHEBI:456216"/>
        <dbReference type="EC" id="5.6.2.4"/>
    </reaction>
</comment>
<evidence type="ECO:0000256" key="15">
    <source>
        <dbReference type="HAMAP-Rule" id="MF_01485"/>
    </source>
</evidence>
<evidence type="ECO:0000256" key="13">
    <source>
        <dbReference type="ARBA" id="ARBA00034617"/>
    </source>
</evidence>
<sequence length="1290" mass="142310">MSERLDPLKFPLWGSRLIEASAGTGKTWTIAALYVRLVLGHGELPQDTGDGAHTAFIRPMLPSEILVMTFTRAATRELSDRIRARLLEAARSFRAETPDEDEADDYLRELLTAYPRGPVRERAAWNLSLAAESMDDAAVHTIDAWCQRVLREHAFDSGCLFDETLQADEAELQELAAQDYWRAELYPLHGESLERAMAVWPHVQVLTDSARQLLGFDMPANAGDGSLADVIEASHANLAATLGELKQGWAERAAEIQRWLDGLYASKTCPFNKTKLAQRHYTNWLQALADWAGDVGAVQPELSPAARHRLTLAGMAEAWKPGLVCELPEVFDAFGQLMMALTQLPQPEVRLRVHATARIQQRLAELKQKAGSFGFADMLVRLDRALDPALNGANAQRLRERLLAQYPVALIDEFQDTAPLQLRIFDRIYRIAEPVPDRALFLIGDPKQSIYGFRGADIYSYLSARRATQGRHYVLGTNHRSTQDLVRSVNRLFSSAEQRPGEGAFKFRAAEAGGADEAGNPLPFEPVEARGRPERLVSGARQPVAALDFAVDAEMRDTQNSQRLFASHCAERIVTLLNDPGAGFFDKAQQRFTRLRPADVAVLVRTGREAAAVQRELRRRAIASVYLSDKDSVFTSDEAQDLLRWLKAVAAPLDSRLVRAALATRLLALPLETLAHLAADDEAFEARSEQLKALRQIWLRQGVLAMLRQTLHRLDLPARWLNSGPAHQVDAAEAPPRVAPSAPPATNGERRLTNFLHLAELLQAASRQMEGEQALIRWLSTEIEAASGRGGDDHVLRLESDADLVKVVTVHKSKGLEYPLVFLPFACSYRAEQARKGFVKLADGDGTTQLHLQPGDELIEAADQERLREDLRLLYVALTRARHALWVGVAALKVGNSRDCMAYRSALGYLLGLLEKTDGARLQTEVEQLLAGQEAMCLTVVSGQMPAATPLQSRAVPPPLRELPPYAAAFERQWTIGSFSAMVRGLGSGNSHAAAATTVVTTATATATAVSVASARSDETLDGAPMAPDVPAFGGVSLSASLEPWHTFPRGALAGNFLHDQLEWLMNEKAPGEGLLQSPELQEQLRRRCERQGWGHRAPEALAWLAQVCAAELPPLGQSLDAIHRPLPEMEFWFPSEGLLVDELDALCREHLLSGRDRPAVSQRELRGMLMGFADLVFEVDGRYFVLDYKSNALGTADADYDNAALEAAMASHRYDLQAALYLLALHRLLQARLGAAYQPAQHLGGAVFLFLRGIKGPQRGCHHIRPSLSLLNRMDELFRQDRLSEAQTA</sequence>
<gene>
    <name evidence="15 19" type="primary">recB</name>
    <name evidence="19" type="ORF">PRZ01_10075</name>
</gene>
<keyword evidence="8 15" id="KW-0067">ATP-binding</keyword>
<dbReference type="InterPro" id="IPR014016">
    <property type="entry name" value="UvrD-like_ATP-bd"/>
</dbReference>
<comment type="domain">
    <text evidence="15">The C-terminal domain has nuclease activity and interacts with RecD. It interacts with RecA, facilitating its loading onto ssDNA.</text>
</comment>
<dbReference type="EC" id="3.1.11.5" evidence="15"/>
<dbReference type="InterPro" id="IPR000212">
    <property type="entry name" value="DNA_helicase_UvrD/REP"/>
</dbReference>
<evidence type="ECO:0000256" key="4">
    <source>
        <dbReference type="ARBA" id="ARBA00022763"/>
    </source>
</evidence>
<comment type="function">
    <text evidence="15">A helicase/nuclease that prepares dsDNA breaks (DSB) for recombinational DNA repair. Binds to DSBs and unwinds DNA via a highly rapid and processive ATP-dependent bidirectional helicase activity. Unwinds dsDNA until it encounters a Chi (crossover hotspot instigator) sequence from the 3' direction. Cuts ssDNA a few nucleotides 3' to the Chi site. The properties and activities of the enzyme are changed at Chi. The Chi-altered holoenzyme produces a long 3'-ssDNA overhang and facilitates RecA-binding to the ssDNA for homologous DNA recombination and repair. Holoenzyme degrades any linearized DNA that is unable to undergo homologous recombination. In the holoenzyme this subunit contributes ATPase, 3'-5' helicase, exonuclease activity and loads RecA onto ssDNA.</text>
</comment>
<evidence type="ECO:0000256" key="6">
    <source>
        <dbReference type="ARBA" id="ARBA00022806"/>
    </source>
</evidence>
<dbReference type="SUPFAM" id="SSF52540">
    <property type="entry name" value="P-loop containing nucleoside triphosphate hydrolases"/>
    <property type="match status" value="1"/>
</dbReference>
<dbReference type="NCBIfam" id="TIGR00609">
    <property type="entry name" value="recB"/>
    <property type="match status" value="1"/>
</dbReference>
<keyword evidence="4 15" id="KW-0227">DNA damage</keyword>
<evidence type="ECO:0000256" key="2">
    <source>
        <dbReference type="ARBA" id="ARBA00022723"/>
    </source>
</evidence>
<keyword evidence="6 15" id="KW-0347">Helicase</keyword>
<protein>
    <recommendedName>
        <fullName evidence="15">RecBCD enzyme subunit RecB</fullName>
        <ecNumber evidence="15">3.1.11.5</ecNumber>
        <ecNumber evidence="15">5.6.2.4</ecNumber>
    </recommendedName>
    <alternativeName>
        <fullName evidence="15">DNA 3'-5' helicase subunit RecB</fullName>
    </alternativeName>
    <alternativeName>
        <fullName evidence="15">Exonuclease V subunit RecB</fullName>
        <shortName evidence="15">ExoV subunit RecB</shortName>
    </alternativeName>
    <alternativeName>
        <fullName evidence="15">Helicase/nuclease RecBCD subunit RecB</fullName>
    </alternativeName>
</protein>
<evidence type="ECO:0000259" key="17">
    <source>
        <dbReference type="PROSITE" id="PS51198"/>
    </source>
</evidence>
<feature type="region of interest" description="Nuclease activity, interacts with RecD and RecA" evidence="15">
    <location>
        <begin position="973"/>
        <end position="1290"/>
    </location>
</feature>
<name>A0ABT5KRM5_9BURK</name>
<dbReference type="HAMAP" id="MF_01485">
    <property type="entry name" value="RecB"/>
    <property type="match status" value="1"/>
</dbReference>
<evidence type="ECO:0000313" key="20">
    <source>
        <dbReference type="Proteomes" id="UP001219862"/>
    </source>
</evidence>
<keyword evidence="12 15" id="KW-0413">Isomerase</keyword>
<dbReference type="InterPro" id="IPR004586">
    <property type="entry name" value="RecB"/>
</dbReference>
<evidence type="ECO:0000256" key="12">
    <source>
        <dbReference type="ARBA" id="ARBA00023235"/>
    </source>
</evidence>
<dbReference type="Gene3D" id="3.90.320.10">
    <property type="match status" value="1"/>
</dbReference>
<dbReference type="RefSeq" id="WP_273596643.1">
    <property type="nucleotide sequence ID" value="NZ_JAQQXS010000007.1"/>
</dbReference>
<feature type="binding site" evidence="15">
    <location>
        <position position="1175"/>
    </location>
    <ligand>
        <name>Mg(2+)</name>
        <dbReference type="ChEBI" id="CHEBI:18420"/>
    </ligand>
</feature>
<proteinExistence type="inferred from homology"/>
<dbReference type="InterPro" id="IPR027417">
    <property type="entry name" value="P-loop_NTPase"/>
</dbReference>
<evidence type="ECO:0000256" key="3">
    <source>
        <dbReference type="ARBA" id="ARBA00022741"/>
    </source>
</evidence>
<dbReference type="Pfam" id="PF13361">
    <property type="entry name" value="UvrD_C"/>
    <property type="match status" value="1"/>
</dbReference>
<dbReference type="Gene3D" id="1.10.3170.10">
    <property type="entry name" value="Recbcd, chain B, domain 2"/>
    <property type="match status" value="1"/>
</dbReference>
<comment type="catalytic activity">
    <reaction evidence="15">
        <text>Exonucleolytic cleavage (in the presence of ATP) in either 5'- to 3'- or 3'- to 5'-direction to yield 5'-phosphooligonucleotides.</text>
        <dbReference type="EC" id="3.1.11.5"/>
    </reaction>
</comment>
<dbReference type="InterPro" id="IPR014017">
    <property type="entry name" value="DNA_helicase_UvrD-like_C"/>
</dbReference>
<keyword evidence="7 15" id="KW-0269">Exonuclease</keyword>
<evidence type="ECO:0000256" key="9">
    <source>
        <dbReference type="ARBA" id="ARBA00022842"/>
    </source>
</evidence>
<evidence type="ECO:0000256" key="5">
    <source>
        <dbReference type="ARBA" id="ARBA00022801"/>
    </source>
</evidence>
<comment type="similarity">
    <text evidence="15">Belongs to the helicase family. UvrD subfamily.</text>
</comment>
<feature type="domain" description="UvrD-like helicase ATP-binding" evidence="17">
    <location>
        <begin position="1"/>
        <end position="482"/>
    </location>
</feature>
<dbReference type="Gene3D" id="3.40.50.300">
    <property type="entry name" value="P-loop containing nucleotide triphosphate hydrolases"/>
    <property type="match status" value="2"/>
</dbReference>
<organism evidence="19 20">
    <name type="scientific">Roseateles koreensis</name>
    <dbReference type="NCBI Taxonomy" id="2987526"/>
    <lineage>
        <taxon>Bacteria</taxon>
        <taxon>Pseudomonadati</taxon>
        <taxon>Pseudomonadota</taxon>
        <taxon>Betaproteobacteria</taxon>
        <taxon>Burkholderiales</taxon>
        <taxon>Sphaerotilaceae</taxon>
        <taxon>Roseateles</taxon>
    </lineage>
</organism>
<keyword evidence="20" id="KW-1185">Reference proteome</keyword>
<evidence type="ECO:0000256" key="1">
    <source>
        <dbReference type="ARBA" id="ARBA00022722"/>
    </source>
</evidence>
<keyword evidence="10 15" id="KW-0238">DNA-binding</keyword>
<keyword evidence="1 15" id="KW-0540">Nuclease</keyword>
<dbReference type="EMBL" id="JAQQXS010000007">
    <property type="protein sequence ID" value="MDC8785539.1"/>
    <property type="molecule type" value="Genomic_DNA"/>
</dbReference>
<keyword evidence="9 15" id="KW-0460">Magnesium</keyword>